<evidence type="ECO:0000256" key="4">
    <source>
        <dbReference type="ARBA" id="ARBA00022553"/>
    </source>
</evidence>
<keyword evidence="4" id="KW-0597">Phosphoprotein</keyword>
<evidence type="ECO:0000256" key="11">
    <source>
        <dbReference type="SAM" id="Phobius"/>
    </source>
</evidence>
<keyword evidence="5" id="KW-0808">Transferase</keyword>
<accession>A0ABW8AR26</accession>
<dbReference type="Pfam" id="PF02518">
    <property type="entry name" value="HATPase_c"/>
    <property type="match status" value="1"/>
</dbReference>
<dbReference type="InterPro" id="IPR004358">
    <property type="entry name" value="Sig_transdc_His_kin-like_C"/>
</dbReference>
<sequence>MRAPRIGLRARIGIAILSTIALLLIVVVGGGVRLVQTQRQQTYVIDDFYAALRSSQAYFINMLDTETAVRGYELTREESALDPMRKAGTPESANLVQVVQASVPQETQLIAKARDMDLLGRRWYYGWAVPTVATIRAGGTLSDGRIDEGKAQFDEFRVAYEDYITVARSQRAVANDQLRALTNKLFFAVLAEVLIAAIAAFMLWRLLRRWVNKPMAELAGEVRTVSGGAFEHAVTTTGPPEFVALGQDVERMRKLLVEQIAQVEAAGVEIREAHARLEQQAEDLQRSNRDLEQFAYVASHDLQEPLRKVASFCQLLQRRYADQLDERADQYIHFAVDGAKRMQQLINDLLDFSRVGRQAAEMSTVSMEECLAQALGHLESAVEASGAEVTSDPLPEVRGERGLLVQLLQNLIGNAIKFRSEDAPRVHIGVRQTGARWEFTCSDNGIGIDPAYSERVFMIFQRLHPKDEYTGTGIGLALCKRIVEYHGGRIWIVDDHEEGLGGTTIRWTIPAAAETPVRAPVDFSTARGAAPSGATRSVAG</sequence>
<comment type="caution">
    <text evidence="14">The sequence shown here is derived from an EMBL/GenBank/DDBJ whole genome shotgun (WGS) entry which is preliminary data.</text>
</comment>
<dbReference type="SUPFAM" id="SSF55874">
    <property type="entry name" value="ATPase domain of HSP90 chaperone/DNA topoisomerase II/histidine kinase"/>
    <property type="match status" value="1"/>
</dbReference>
<dbReference type="SMART" id="SM00388">
    <property type="entry name" value="HisKA"/>
    <property type="match status" value="1"/>
</dbReference>
<dbReference type="PANTHER" id="PTHR43304">
    <property type="entry name" value="PHYTOCHROME-LIKE PROTEIN CPH1"/>
    <property type="match status" value="1"/>
</dbReference>
<keyword evidence="10" id="KW-0175">Coiled coil</keyword>
<dbReference type="Gene3D" id="1.10.287.130">
    <property type="match status" value="1"/>
</dbReference>
<evidence type="ECO:0000256" key="10">
    <source>
        <dbReference type="SAM" id="Coils"/>
    </source>
</evidence>
<dbReference type="PROSITE" id="PS50109">
    <property type="entry name" value="HIS_KIN"/>
    <property type="match status" value="1"/>
</dbReference>
<evidence type="ECO:0000256" key="8">
    <source>
        <dbReference type="ARBA" id="ARBA00022989"/>
    </source>
</evidence>
<dbReference type="EC" id="2.7.13.3" evidence="3"/>
<name>A0ABW8AR26_9ACTN</name>
<dbReference type="InterPro" id="IPR003661">
    <property type="entry name" value="HisK_dim/P_dom"/>
</dbReference>
<comment type="subcellular location">
    <subcellularLocation>
        <location evidence="2">Cell membrane</location>
    </subcellularLocation>
</comment>
<evidence type="ECO:0000256" key="5">
    <source>
        <dbReference type="ARBA" id="ARBA00022679"/>
    </source>
</evidence>
<dbReference type="Pfam" id="PF00672">
    <property type="entry name" value="HAMP"/>
    <property type="match status" value="1"/>
</dbReference>
<keyword evidence="11" id="KW-0472">Membrane</keyword>
<keyword evidence="7" id="KW-0418">Kinase</keyword>
<evidence type="ECO:0000256" key="1">
    <source>
        <dbReference type="ARBA" id="ARBA00000085"/>
    </source>
</evidence>
<feature type="coiled-coil region" evidence="10">
    <location>
        <begin position="267"/>
        <end position="294"/>
    </location>
</feature>
<keyword evidence="14" id="KW-0547">Nucleotide-binding</keyword>
<keyword evidence="6 11" id="KW-0812">Transmembrane</keyword>
<dbReference type="EMBL" id="JBITLV010000004">
    <property type="protein sequence ID" value="MFI7588092.1"/>
    <property type="molecule type" value="Genomic_DNA"/>
</dbReference>
<dbReference type="InterPro" id="IPR003660">
    <property type="entry name" value="HAMP_dom"/>
</dbReference>
<dbReference type="SMART" id="SM00387">
    <property type="entry name" value="HATPase_c"/>
    <property type="match status" value="1"/>
</dbReference>
<dbReference type="GO" id="GO:0005524">
    <property type="term" value="F:ATP binding"/>
    <property type="evidence" value="ECO:0007669"/>
    <property type="project" value="UniProtKB-KW"/>
</dbReference>
<evidence type="ECO:0000259" key="13">
    <source>
        <dbReference type="PROSITE" id="PS50885"/>
    </source>
</evidence>
<dbReference type="Pfam" id="PF05227">
    <property type="entry name" value="CHASE3"/>
    <property type="match status" value="1"/>
</dbReference>
<evidence type="ECO:0000313" key="15">
    <source>
        <dbReference type="Proteomes" id="UP001612915"/>
    </source>
</evidence>
<evidence type="ECO:0000256" key="2">
    <source>
        <dbReference type="ARBA" id="ARBA00004236"/>
    </source>
</evidence>
<keyword evidence="8 11" id="KW-1133">Transmembrane helix</keyword>
<dbReference type="InterPro" id="IPR005467">
    <property type="entry name" value="His_kinase_dom"/>
</dbReference>
<feature type="transmembrane region" description="Helical" evidence="11">
    <location>
        <begin position="185"/>
        <end position="207"/>
    </location>
</feature>
<keyword evidence="14" id="KW-0067">ATP-binding</keyword>
<feature type="domain" description="Histidine kinase" evidence="12">
    <location>
        <begin position="297"/>
        <end position="513"/>
    </location>
</feature>
<dbReference type="Gene3D" id="6.10.340.10">
    <property type="match status" value="1"/>
</dbReference>
<dbReference type="PRINTS" id="PR00344">
    <property type="entry name" value="BCTRLSENSOR"/>
</dbReference>
<evidence type="ECO:0000256" key="7">
    <source>
        <dbReference type="ARBA" id="ARBA00022777"/>
    </source>
</evidence>
<feature type="transmembrane region" description="Helical" evidence="11">
    <location>
        <begin position="12"/>
        <end position="32"/>
    </location>
</feature>
<dbReference type="PROSITE" id="PS50885">
    <property type="entry name" value="HAMP"/>
    <property type="match status" value="1"/>
</dbReference>
<dbReference type="InterPro" id="IPR036097">
    <property type="entry name" value="HisK_dim/P_sf"/>
</dbReference>
<proteinExistence type="predicted"/>
<evidence type="ECO:0000313" key="14">
    <source>
        <dbReference type="EMBL" id="MFI7588092.1"/>
    </source>
</evidence>
<dbReference type="Pfam" id="PF00512">
    <property type="entry name" value="HisKA"/>
    <property type="match status" value="1"/>
</dbReference>
<evidence type="ECO:0000256" key="6">
    <source>
        <dbReference type="ARBA" id="ARBA00022692"/>
    </source>
</evidence>
<protein>
    <recommendedName>
        <fullName evidence="3">histidine kinase</fullName>
        <ecNumber evidence="3">2.7.13.3</ecNumber>
    </recommendedName>
</protein>
<gene>
    <name evidence="14" type="ORF">ACIB24_13575</name>
</gene>
<keyword evidence="15" id="KW-1185">Reference proteome</keyword>
<evidence type="ECO:0000259" key="12">
    <source>
        <dbReference type="PROSITE" id="PS50109"/>
    </source>
</evidence>
<dbReference type="Proteomes" id="UP001612915">
    <property type="component" value="Unassembled WGS sequence"/>
</dbReference>
<dbReference type="InterPro" id="IPR052162">
    <property type="entry name" value="Sensor_kinase/Photoreceptor"/>
</dbReference>
<dbReference type="PANTHER" id="PTHR43304:SF1">
    <property type="entry name" value="PAC DOMAIN-CONTAINING PROTEIN"/>
    <property type="match status" value="1"/>
</dbReference>
<evidence type="ECO:0000256" key="3">
    <source>
        <dbReference type="ARBA" id="ARBA00012438"/>
    </source>
</evidence>
<dbReference type="InterPro" id="IPR007891">
    <property type="entry name" value="CHASE3"/>
</dbReference>
<dbReference type="RefSeq" id="WP_398281031.1">
    <property type="nucleotide sequence ID" value="NZ_JBITLV010000004.1"/>
</dbReference>
<feature type="domain" description="HAMP" evidence="13">
    <location>
        <begin position="209"/>
        <end position="261"/>
    </location>
</feature>
<organism evidence="14 15">
    <name type="scientific">Spongisporangium articulatum</name>
    <dbReference type="NCBI Taxonomy" id="3362603"/>
    <lineage>
        <taxon>Bacteria</taxon>
        <taxon>Bacillati</taxon>
        <taxon>Actinomycetota</taxon>
        <taxon>Actinomycetes</taxon>
        <taxon>Kineosporiales</taxon>
        <taxon>Kineosporiaceae</taxon>
        <taxon>Spongisporangium</taxon>
    </lineage>
</organism>
<dbReference type="InterPro" id="IPR003594">
    <property type="entry name" value="HATPase_dom"/>
</dbReference>
<dbReference type="SUPFAM" id="SSF47384">
    <property type="entry name" value="Homodimeric domain of signal transducing histidine kinase"/>
    <property type="match status" value="1"/>
</dbReference>
<dbReference type="InterPro" id="IPR036890">
    <property type="entry name" value="HATPase_C_sf"/>
</dbReference>
<dbReference type="CDD" id="cd00082">
    <property type="entry name" value="HisKA"/>
    <property type="match status" value="1"/>
</dbReference>
<keyword evidence="9" id="KW-0902">Two-component regulatory system</keyword>
<dbReference type="Gene3D" id="3.30.565.10">
    <property type="entry name" value="Histidine kinase-like ATPase, C-terminal domain"/>
    <property type="match status" value="1"/>
</dbReference>
<evidence type="ECO:0000256" key="9">
    <source>
        <dbReference type="ARBA" id="ARBA00023012"/>
    </source>
</evidence>
<comment type="catalytic activity">
    <reaction evidence="1">
        <text>ATP + protein L-histidine = ADP + protein N-phospho-L-histidine.</text>
        <dbReference type="EC" id="2.7.13.3"/>
    </reaction>
</comment>
<reference evidence="14 15" key="1">
    <citation type="submission" date="2024-10" db="EMBL/GenBank/DDBJ databases">
        <title>The Natural Products Discovery Center: Release of the First 8490 Sequenced Strains for Exploring Actinobacteria Biosynthetic Diversity.</title>
        <authorList>
            <person name="Kalkreuter E."/>
            <person name="Kautsar S.A."/>
            <person name="Yang D."/>
            <person name="Bader C.D."/>
            <person name="Teijaro C.N."/>
            <person name="Fluegel L."/>
            <person name="Davis C.M."/>
            <person name="Simpson J.R."/>
            <person name="Lauterbach L."/>
            <person name="Steele A.D."/>
            <person name="Gui C."/>
            <person name="Meng S."/>
            <person name="Li G."/>
            <person name="Viehrig K."/>
            <person name="Ye F."/>
            <person name="Su P."/>
            <person name="Kiefer A.F."/>
            <person name="Nichols A."/>
            <person name="Cepeda A.J."/>
            <person name="Yan W."/>
            <person name="Fan B."/>
            <person name="Jiang Y."/>
            <person name="Adhikari A."/>
            <person name="Zheng C.-J."/>
            <person name="Schuster L."/>
            <person name="Cowan T.M."/>
            <person name="Smanski M.J."/>
            <person name="Chevrette M.G."/>
            <person name="De Carvalho L.P.S."/>
            <person name="Shen B."/>
        </authorList>
    </citation>
    <scope>NUCLEOTIDE SEQUENCE [LARGE SCALE GENOMIC DNA]</scope>
    <source>
        <strain evidence="14 15">NPDC049639</strain>
    </source>
</reference>